<dbReference type="OrthoDB" id="9791273at2"/>
<accession>A0A4V1AII6</accession>
<dbReference type="RefSeq" id="WP_133362714.1">
    <property type="nucleotide sequence ID" value="NZ_CP037940.1"/>
</dbReference>
<proteinExistence type="predicted"/>
<evidence type="ECO:0000313" key="2">
    <source>
        <dbReference type="Proteomes" id="UP000292886"/>
    </source>
</evidence>
<protein>
    <submittedName>
        <fullName evidence="1">Uncharacterized protein</fullName>
    </submittedName>
</protein>
<keyword evidence="2" id="KW-1185">Reference proteome</keyword>
<evidence type="ECO:0000313" key="1">
    <source>
        <dbReference type="EMBL" id="QBO35635.1"/>
    </source>
</evidence>
<dbReference type="EMBL" id="CP037940">
    <property type="protein sequence ID" value="QBO35635.1"/>
    <property type="molecule type" value="Genomic_DNA"/>
</dbReference>
<organism evidence="1 2">
    <name type="scientific">Periweissella cryptocerci</name>
    <dbReference type="NCBI Taxonomy" id="2506420"/>
    <lineage>
        <taxon>Bacteria</taxon>
        <taxon>Bacillati</taxon>
        <taxon>Bacillota</taxon>
        <taxon>Bacilli</taxon>
        <taxon>Lactobacillales</taxon>
        <taxon>Lactobacillaceae</taxon>
        <taxon>Periweissella</taxon>
    </lineage>
</organism>
<name>A0A4V1AII6_9LACO</name>
<sequence length="62" mass="7614">MKKNIQQDIFFDEHHNWDKFVAENGHRLRQVVFDEIEKFKRCCDRQRGFRLYVCEACHLTAL</sequence>
<dbReference type="AlphaFoldDB" id="A0A4V1AII6"/>
<gene>
    <name evidence="1" type="ORF">EQG49_03760</name>
</gene>
<dbReference type="Proteomes" id="UP000292886">
    <property type="component" value="Chromosome"/>
</dbReference>
<reference evidence="2" key="1">
    <citation type="submission" date="2019-03" db="EMBL/GenBank/DDBJ databases">
        <title>Weissella sp. 26KH-42 Genome sequencing.</title>
        <authorList>
            <person name="Heo J."/>
            <person name="Kim S.-J."/>
            <person name="Kim J.-S."/>
            <person name="Hong S.-B."/>
            <person name="Kwon S.-W."/>
        </authorList>
    </citation>
    <scope>NUCLEOTIDE SEQUENCE [LARGE SCALE GENOMIC DNA]</scope>
    <source>
        <strain evidence="2">26KH-42</strain>
    </source>
</reference>
<dbReference type="KEGG" id="wei:EQG49_03760"/>